<evidence type="ECO:0000256" key="2">
    <source>
        <dbReference type="ARBA" id="ARBA00010077"/>
    </source>
</evidence>
<feature type="compositionally biased region" description="Polar residues" evidence="6">
    <location>
        <begin position="1"/>
        <end position="12"/>
    </location>
</feature>
<evidence type="ECO:0000313" key="7">
    <source>
        <dbReference type="EMBL" id="RZC53736.1"/>
    </source>
</evidence>
<keyword evidence="8" id="KW-1185">Reference proteome</keyword>
<accession>A0A4Y7IZX0</accession>
<dbReference type="STRING" id="3469.A0A4Y7IZX0"/>
<dbReference type="Proteomes" id="UP000316621">
    <property type="component" value="Chromosome 3"/>
</dbReference>
<keyword evidence="3 5" id="KW-0690">Ribosome biogenesis</keyword>
<dbReference type="Pfam" id="PF04939">
    <property type="entry name" value="RRS1"/>
    <property type="match status" value="1"/>
</dbReference>
<comment type="subcellular location">
    <subcellularLocation>
        <location evidence="1 5">Nucleus</location>
    </subcellularLocation>
</comment>
<gene>
    <name evidence="7" type="ORF">C5167_012580</name>
</gene>
<feature type="compositionally biased region" description="Polar residues" evidence="6">
    <location>
        <begin position="82"/>
        <end position="93"/>
    </location>
</feature>
<comment type="function">
    <text evidence="5">Involved in ribosomal large subunit assembly.</text>
</comment>
<evidence type="ECO:0000256" key="4">
    <source>
        <dbReference type="ARBA" id="ARBA00023242"/>
    </source>
</evidence>
<dbReference type="Gramene" id="RZC53736">
    <property type="protein sequence ID" value="RZC53736"/>
    <property type="gene ID" value="C5167_012580"/>
</dbReference>
<feature type="region of interest" description="Disordered" evidence="6">
    <location>
        <begin position="82"/>
        <end position="102"/>
    </location>
</feature>
<reference evidence="7 8" key="1">
    <citation type="journal article" date="2018" name="Science">
        <title>The opium poppy genome and morphinan production.</title>
        <authorList>
            <person name="Guo L."/>
            <person name="Winzer T."/>
            <person name="Yang X."/>
            <person name="Li Y."/>
            <person name="Ning Z."/>
            <person name="He Z."/>
            <person name="Teodor R."/>
            <person name="Lu Y."/>
            <person name="Bowser T.A."/>
            <person name="Graham I.A."/>
            <person name="Ye K."/>
        </authorList>
    </citation>
    <scope>NUCLEOTIDE SEQUENCE [LARGE SCALE GENOMIC DNA]</scope>
    <source>
        <strain evidence="8">cv. HN1</strain>
        <tissue evidence="7">Leaves</tissue>
    </source>
</reference>
<dbReference type="EMBL" id="CM010717">
    <property type="protein sequence ID" value="RZC53736.1"/>
    <property type="molecule type" value="Genomic_DNA"/>
</dbReference>
<evidence type="ECO:0000256" key="1">
    <source>
        <dbReference type="ARBA" id="ARBA00004123"/>
    </source>
</evidence>
<feature type="region of interest" description="Disordered" evidence="6">
    <location>
        <begin position="1"/>
        <end position="22"/>
    </location>
</feature>
<comment type="similarity">
    <text evidence="2 5">Belongs to the RRS1 family.</text>
</comment>
<dbReference type="InterPro" id="IPR007023">
    <property type="entry name" value="Ribosom_reg"/>
</dbReference>
<proteinExistence type="inferred from homology"/>
<name>A0A4Y7IZX0_PAPSO</name>
<evidence type="ECO:0000256" key="6">
    <source>
        <dbReference type="SAM" id="MobiDB-lite"/>
    </source>
</evidence>
<protein>
    <recommendedName>
        <fullName evidence="5">Ribosome biogenesis regulatory protein</fullName>
    </recommendedName>
</protein>
<evidence type="ECO:0000256" key="5">
    <source>
        <dbReference type="RuleBase" id="RU364132"/>
    </source>
</evidence>
<evidence type="ECO:0000256" key="3">
    <source>
        <dbReference type="ARBA" id="ARBA00022517"/>
    </source>
</evidence>
<dbReference type="GO" id="GO:0005634">
    <property type="term" value="C:nucleus"/>
    <property type="evidence" value="ECO:0007669"/>
    <property type="project" value="UniProtKB-SubCell"/>
</dbReference>
<dbReference type="GO" id="GO:0042254">
    <property type="term" value="P:ribosome biogenesis"/>
    <property type="evidence" value="ECO:0007669"/>
    <property type="project" value="UniProtKB-KW"/>
</dbReference>
<evidence type="ECO:0000313" key="8">
    <source>
        <dbReference type="Proteomes" id="UP000316621"/>
    </source>
</evidence>
<keyword evidence="4 5" id="KW-0539">Nucleus</keyword>
<dbReference type="AlphaFoldDB" id="A0A4Y7IZX0"/>
<organism evidence="7 8">
    <name type="scientific">Papaver somniferum</name>
    <name type="common">Opium poppy</name>
    <dbReference type="NCBI Taxonomy" id="3469"/>
    <lineage>
        <taxon>Eukaryota</taxon>
        <taxon>Viridiplantae</taxon>
        <taxon>Streptophyta</taxon>
        <taxon>Embryophyta</taxon>
        <taxon>Tracheophyta</taxon>
        <taxon>Spermatophyta</taxon>
        <taxon>Magnoliopsida</taxon>
        <taxon>Ranunculales</taxon>
        <taxon>Papaveraceae</taxon>
        <taxon>Papaveroideae</taxon>
        <taxon>Papaver</taxon>
    </lineage>
</organism>
<sequence length="168" mass="18324">MSWQPTTSTAAQQHGLERRNTTAPVHVARGQRPGAAGGCVRVRSTIWEVICGGGIAVEWDGLCHCILDSSTAEDSEVMESSISKESFASTNHKVAQGKPLPVRRAPTAWETFAKTKGIKNCKKDKVVYDEQTHSWSSDRVNDDKDAAIIEAKMTDEPGEVVKGQTEKK</sequence>